<sequence length="116" mass="12877">MQIIVQIVLILAVVLVSLALMRGGSNARHLAIRRILLVLFALVAAFSVFFPSILTSVANVFGIGRGTDLVLYALIVTFLVFMATTYQRFRGLETSLTLLSRRIALDEAVRPWDEQN</sequence>
<dbReference type="OrthoDB" id="8904808at2"/>
<dbReference type="RefSeq" id="WP_110106556.1">
    <property type="nucleotide sequence ID" value="NZ_JACBZZ010000001.1"/>
</dbReference>
<dbReference type="InterPro" id="IPR019277">
    <property type="entry name" value="DUF2304"/>
</dbReference>
<keyword evidence="2" id="KW-1185">Reference proteome</keyword>
<accession>A0A2V3DQB3</accession>
<reference evidence="1 2" key="1">
    <citation type="submission" date="2018-05" db="EMBL/GenBank/DDBJ databases">
        <title>Genetic diversity of glacier-inhabiting Cryobacterium bacteria in China and description of Cryobacterium mengkeensis sp. nov. and Arthrobacter glacialis sp. nov.</title>
        <authorList>
            <person name="Liu Q."/>
            <person name="Xin Y.-H."/>
        </authorList>
    </citation>
    <scope>NUCLEOTIDE SEQUENCE [LARGE SCALE GENOMIC DNA]</scope>
    <source>
        <strain evidence="1 2">GP3</strain>
    </source>
</reference>
<evidence type="ECO:0000313" key="1">
    <source>
        <dbReference type="EMBL" id="PXA64891.1"/>
    </source>
</evidence>
<evidence type="ECO:0000313" key="2">
    <source>
        <dbReference type="Proteomes" id="UP000246303"/>
    </source>
</evidence>
<comment type="caution">
    <text evidence="1">The sequence shown here is derived from an EMBL/GenBank/DDBJ whole genome shotgun (WGS) entry which is preliminary data.</text>
</comment>
<name>A0A2V3DQB3_9MICC</name>
<gene>
    <name evidence="1" type="ORF">CVS29_11850</name>
</gene>
<proteinExistence type="predicted"/>
<organism evidence="1 2">
    <name type="scientific">Arthrobacter psychrochitiniphilus</name>
    <dbReference type="NCBI Taxonomy" id="291045"/>
    <lineage>
        <taxon>Bacteria</taxon>
        <taxon>Bacillati</taxon>
        <taxon>Actinomycetota</taxon>
        <taxon>Actinomycetes</taxon>
        <taxon>Micrococcales</taxon>
        <taxon>Micrococcaceae</taxon>
        <taxon>Arthrobacter</taxon>
    </lineage>
</organism>
<protein>
    <submittedName>
        <fullName evidence="1">DUF2304 domain-containing protein</fullName>
    </submittedName>
</protein>
<dbReference type="Pfam" id="PF10066">
    <property type="entry name" value="DUF2304"/>
    <property type="match status" value="1"/>
</dbReference>
<dbReference type="EMBL" id="QHLZ01000007">
    <property type="protein sequence ID" value="PXA64891.1"/>
    <property type="molecule type" value="Genomic_DNA"/>
</dbReference>
<dbReference type="Proteomes" id="UP000246303">
    <property type="component" value="Unassembled WGS sequence"/>
</dbReference>
<dbReference type="AlphaFoldDB" id="A0A2V3DQB3"/>